<reference evidence="2 3" key="1">
    <citation type="submission" date="2019-10" db="EMBL/GenBank/DDBJ databases">
        <authorList>
            <person name="Karimi E."/>
        </authorList>
    </citation>
    <scope>NUCLEOTIDE SEQUENCE [LARGE SCALE GENOMIC DNA]</scope>
    <source>
        <strain evidence="2">Acinetobacter sp. 8BE</strain>
    </source>
</reference>
<protein>
    <submittedName>
        <fullName evidence="2">Uncharacterized protein</fullName>
    </submittedName>
</protein>
<name>A0A653K434_9GAMM</name>
<dbReference type="Proteomes" id="UP000430404">
    <property type="component" value="Unassembled WGS sequence"/>
</dbReference>
<evidence type="ECO:0000313" key="3">
    <source>
        <dbReference type="Proteomes" id="UP000430404"/>
    </source>
</evidence>
<organism evidence="2 3">
    <name type="scientific">Acinetobacter proteolyticus</name>
    <dbReference type="NCBI Taxonomy" id="1776741"/>
    <lineage>
        <taxon>Bacteria</taxon>
        <taxon>Pseudomonadati</taxon>
        <taxon>Pseudomonadota</taxon>
        <taxon>Gammaproteobacteria</taxon>
        <taxon>Moraxellales</taxon>
        <taxon>Moraxellaceae</taxon>
        <taxon>Acinetobacter</taxon>
    </lineage>
</organism>
<feature type="region of interest" description="Disordered" evidence="1">
    <location>
        <begin position="1"/>
        <end position="20"/>
    </location>
</feature>
<sequence>MHGRQSTESNSQQSLEIKMKTTGNKKALSNLGGIKGFSVVTLEM</sequence>
<dbReference type="EMBL" id="CABWKZ010000014">
    <property type="protein sequence ID" value="VXA55290.1"/>
    <property type="molecule type" value="Genomic_DNA"/>
</dbReference>
<gene>
    <name evidence="2" type="ORF">ACI8B_210091</name>
</gene>
<evidence type="ECO:0000256" key="1">
    <source>
        <dbReference type="SAM" id="MobiDB-lite"/>
    </source>
</evidence>
<evidence type="ECO:0000313" key="2">
    <source>
        <dbReference type="EMBL" id="VXA55290.1"/>
    </source>
</evidence>
<accession>A0A653K434</accession>
<proteinExistence type="predicted"/>
<feature type="compositionally biased region" description="Polar residues" evidence="1">
    <location>
        <begin position="1"/>
        <end position="15"/>
    </location>
</feature>
<dbReference type="AlphaFoldDB" id="A0A653K434"/>